<evidence type="ECO:0000313" key="1">
    <source>
        <dbReference type="EMBL" id="MBW4561289.1"/>
    </source>
</evidence>
<dbReference type="InterPro" id="IPR007438">
    <property type="entry name" value="DUF488"/>
</dbReference>
<dbReference type="Pfam" id="PF04343">
    <property type="entry name" value="DUF488"/>
    <property type="match status" value="1"/>
</dbReference>
<name>A0A951UFC0_9NOST</name>
<gene>
    <name evidence="1" type="ORF">KME32_09040</name>
</gene>
<evidence type="ECO:0000313" key="2">
    <source>
        <dbReference type="Proteomes" id="UP000715781"/>
    </source>
</evidence>
<dbReference type="EMBL" id="JAHHHN010000004">
    <property type="protein sequence ID" value="MBW4561289.1"/>
    <property type="molecule type" value="Genomic_DNA"/>
</dbReference>
<reference evidence="1" key="1">
    <citation type="submission" date="2021-05" db="EMBL/GenBank/DDBJ databases">
        <authorList>
            <person name="Pietrasiak N."/>
            <person name="Ward R."/>
            <person name="Stajich J.E."/>
            <person name="Kurbessoian T."/>
        </authorList>
    </citation>
    <scope>NUCLEOTIDE SEQUENCE</scope>
    <source>
        <strain evidence="1">JT2-VF2</strain>
    </source>
</reference>
<organism evidence="1 2">
    <name type="scientific">Mojavia pulchra JT2-VF2</name>
    <dbReference type="NCBI Taxonomy" id="287848"/>
    <lineage>
        <taxon>Bacteria</taxon>
        <taxon>Bacillati</taxon>
        <taxon>Cyanobacteriota</taxon>
        <taxon>Cyanophyceae</taxon>
        <taxon>Nostocales</taxon>
        <taxon>Nostocaceae</taxon>
    </lineage>
</organism>
<accession>A0A951UFC0</accession>
<dbReference type="Proteomes" id="UP000715781">
    <property type="component" value="Unassembled WGS sequence"/>
</dbReference>
<protein>
    <submittedName>
        <fullName evidence="1">DUF488 domain-containing protein</fullName>
    </submittedName>
</protein>
<dbReference type="PANTHER" id="PTHR39337">
    <property type="entry name" value="BLR5642 PROTEIN"/>
    <property type="match status" value="1"/>
</dbReference>
<dbReference type="PANTHER" id="PTHR39337:SF1">
    <property type="entry name" value="BLR5642 PROTEIN"/>
    <property type="match status" value="1"/>
</dbReference>
<comment type="caution">
    <text evidence="1">The sequence shown here is derived from an EMBL/GenBank/DDBJ whole genome shotgun (WGS) entry which is preliminary data.</text>
</comment>
<proteinExistence type="predicted"/>
<dbReference type="AlphaFoldDB" id="A0A951UFC0"/>
<reference evidence="1" key="2">
    <citation type="journal article" date="2022" name="Microbiol. Resour. Announc.">
        <title>Metagenome Sequencing to Explore Phylogenomics of Terrestrial Cyanobacteria.</title>
        <authorList>
            <person name="Ward R.D."/>
            <person name="Stajich J.E."/>
            <person name="Johansen J.R."/>
            <person name="Huntemann M."/>
            <person name="Clum A."/>
            <person name="Foster B."/>
            <person name="Foster B."/>
            <person name="Roux S."/>
            <person name="Palaniappan K."/>
            <person name="Varghese N."/>
            <person name="Mukherjee S."/>
            <person name="Reddy T.B.K."/>
            <person name="Daum C."/>
            <person name="Copeland A."/>
            <person name="Chen I.A."/>
            <person name="Ivanova N.N."/>
            <person name="Kyrpides N.C."/>
            <person name="Shapiro N."/>
            <person name="Eloe-Fadrosh E.A."/>
            <person name="Pietrasiak N."/>
        </authorList>
    </citation>
    <scope>NUCLEOTIDE SEQUENCE</scope>
    <source>
        <strain evidence="1">JT2-VF2</strain>
    </source>
</reference>
<sequence length="148" mass="17044">MSKAINLFTIGFTQKTAQKFFDTLVNSGVKRVVDTRLNNISQLAGFTKRGDLEYFLRQIGDIEYVHILDMAPTKDILDNYKKHKGDWQTYESKFLALMSDRQIEKKVSPQLLDGSCLLCSEAKPHHCHRRLVAEYLRDKLGNITISHL</sequence>